<dbReference type="AlphaFoldDB" id="A0A418W6S2"/>
<comment type="caution">
    <text evidence="2">The sequence shown here is derived from an EMBL/GenBank/DDBJ whole genome shotgun (WGS) entry which is preliminary data.</text>
</comment>
<evidence type="ECO:0000313" key="3">
    <source>
        <dbReference type="Proteomes" id="UP000286100"/>
    </source>
</evidence>
<name>A0A418W6S2_9SPHN</name>
<keyword evidence="1" id="KW-0732">Signal</keyword>
<dbReference type="EMBL" id="QYUM01000004">
    <property type="protein sequence ID" value="RJF85743.1"/>
    <property type="molecule type" value="Genomic_DNA"/>
</dbReference>
<gene>
    <name evidence="2" type="ORF">D3876_17820</name>
</gene>
<keyword evidence="3" id="KW-1185">Reference proteome</keyword>
<dbReference type="RefSeq" id="WP_119764787.1">
    <property type="nucleotide sequence ID" value="NZ_QYUM01000004.1"/>
</dbReference>
<accession>A0A418W6S2</accession>
<organism evidence="2 3">
    <name type="scientific">Sphingomonas cavernae</name>
    <dbReference type="NCBI Taxonomy" id="2320861"/>
    <lineage>
        <taxon>Bacteria</taxon>
        <taxon>Pseudomonadati</taxon>
        <taxon>Pseudomonadota</taxon>
        <taxon>Alphaproteobacteria</taxon>
        <taxon>Sphingomonadales</taxon>
        <taxon>Sphingomonadaceae</taxon>
        <taxon>Sphingomonas</taxon>
    </lineage>
</organism>
<dbReference type="OrthoDB" id="7579381at2"/>
<reference evidence="2 3" key="1">
    <citation type="submission" date="2018-09" db="EMBL/GenBank/DDBJ databases">
        <authorList>
            <person name="Zhu H."/>
        </authorList>
    </citation>
    <scope>NUCLEOTIDE SEQUENCE [LARGE SCALE GENOMIC DNA]</scope>
    <source>
        <strain evidence="2 3">K2R01-6</strain>
    </source>
</reference>
<dbReference type="Proteomes" id="UP000286100">
    <property type="component" value="Unassembled WGS sequence"/>
</dbReference>
<evidence type="ECO:0000256" key="1">
    <source>
        <dbReference type="SAM" id="SignalP"/>
    </source>
</evidence>
<protein>
    <submittedName>
        <fullName evidence="2">Uncharacterized protein</fullName>
    </submittedName>
</protein>
<sequence length="135" mass="13742">MRSKMIAAATALSVLAMSPSAGAADPSGVAADTPHFVPLDRITTPIFGASRIEGELDLAVVLEASGSASAAAMRARIPEMRAASLAATLEFSRLHASGFAPVNAEQLSADLTAALKPVHPGLTRVLIVKVSALPD</sequence>
<evidence type="ECO:0000313" key="2">
    <source>
        <dbReference type="EMBL" id="RJF85743.1"/>
    </source>
</evidence>
<feature type="signal peptide" evidence="1">
    <location>
        <begin position="1"/>
        <end position="23"/>
    </location>
</feature>
<feature type="chain" id="PRO_5019332999" evidence="1">
    <location>
        <begin position="24"/>
        <end position="135"/>
    </location>
</feature>
<proteinExistence type="predicted"/>